<protein>
    <submittedName>
        <fullName evidence="2">Uncharacterized protein</fullName>
    </submittedName>
</protein>
<feature type="compositionally biased region" description="Acidic residues" evidence="1">
    <location>
        <begin position="185"/>
        <end position="201"/>
    </location>
</feature>
<evidence type="ECO:0000313" key="2">
    <source>
        <dbReference type="EMBL" id="KAE9403712.1"/>
    </source>
</evidence>
<dbReference type="Proteomes" id="UP000799118">
    <property type="component" value="Unassembled WGS sequence"/>
</dbReference>
<evidence type="ECO:0000256" key="1">
    <source>
        <dbReference type="SAM" id="MobiDB-lite"/>
    </source>
</evidence>
<feature type="region of interest" description="Disordered" evidence="1">
    <location>
        <begin position="92"/>
        <end position="144"/>
    </location>
</feature>
<evidence type="ECO:0000313" key="3">
    <source>
        <dbReference type="Proteomes" id="UP000799118"/>
    </source>
</evidence>
<organism evidence="2 3">
    <name type="scientific">Gymnopus androsaceus JB14</name>
    <dbReference type="NCBI Taxonomy" id="1447944"/>
    <lineage>
        <taxon>Eukaryota</taxon>
        <taxon>Fungi</taxon>
        <taxon>Dikarya</taxon>
        <taxon>Basidiomycota</taxon>
        <taxon>Agaricomycotina</taxon>
        <taxon>Agaricomycetes</taxon>
        <taxon>Agaricomycetidae</taxon>
        <taxon>Agaricales</taxon>
        <taxon>Marasmiineae</taxon>
        <taxon>Omphalotaceae</taxon>
        <taxon>Gymnopus</taxon>
    </lineage>
</organism>
<accession>A0A6A4HWM2</accession>
<gene>
    <name evidence="2" type="ORF">BT96DRAFT_936152</name>
</gene>
<keyword evidence="3" id="KW-1185">Reference proteome</keyword>
<feature type="region of interest" description="Disordered" evidence="1">
    <location>
        <begin position="177"/>
        <end position="201"/>
    </location>
</feature>
<reference evidence="2" key="1">
    <citation type="journal article" date="2019" name="Environ. Microbiol.">
        <title>Fungal ecological strategies reflected in gene transcription - a case study of two litter decomposers.</title>
        <authorList>
            <person name="Barbi F."/>
            <person name="Kohler A."/>
            <person name="Barry K."/>
            <person name="Baskaran P."/>
            <person name="Daum C."/>
            <person name="Fauchery L."/>
            <person name="Ihrmark K."/>
            <person name="Kuo A."/>
            <person name="LaButti K."/>
            <person name="Lipzen A."/>
            <person name="Morin E."/>
            <person name="Grigoriev I.V."/>
            <person name="Henrissat B."/>
            <person name="Lindahl B."/>
            <person name="Martin F."/>
        </authorList>
    </citation>
    <scope>NUCLEOTIDE SEQUENCE</scope>
    <source>
        <strain evidence="2">JB14</strain>
    </source>
</reference>
<sequence>MSNPKSPNHIPSSDDQISALEAALATARQRKEEQQLAKEEAECEEWLAKEEAEAKENAREEERKRRHWLAKETAKNALAEIRVAKEKIVEQERRRQATAAPVKPGRQELPDKVQRMSKVKCSHSDGMKTVPRKKTQRTRPEGSVTGLSADFEEAVLDRLDRIEARFYWLVCLLVKGKGKGKAKEESEDEEEDNNNDDEEEQ</sequence>
<feature type="compositionally biased region" description="Basic and acidic residues" evidence="1">
    <location>
        <begin position="105"/>
        <end position="114"/>
    </location>
</feature>
<name>A0A6A4HWM2_9AGAR</name>
<dbReference type="EMBL" id="ML769422">
    <property type="protein sequence ID" value="KAE9403712.1"/>
    <property type="molecule type" value="Genomic_DNA"/>
</dbReference>
<proteinExistence type="predicted"/>
<dbReference type="AlphaFoldDB" id="A0A6A4HWM2"/>